<proteinExistence type="predicted"/>
<dbReference type="InterPro" id="IPR052727">
    <property type="entry name" value="Rab4/Rab5_effector"/>
</dbReference>
<keyword evidence="2 4" id="KW-0863">Zinc-finger</keyword>
<name>A0A485K7N1_9STRA</name>
<dbReference type="InterPro" id="IPR011011">
    <property type="entry name" value="Znf_FYVE_PHD"/>
</dbReference>
<dbReference type="PANTHER" id="PTHR13510:SF44">
    <property type="entry name" value="RABENOSYN-5"/>
    <property type="match status" value="1"/>
</dbReference>
<dbReference type="InterPro" id="IPR002913">
    <property type="entry name" value="START_lipid-bd_dom"/>
</dbReference>
<protein>
    <submittedName>
        <fullName evidence="8">Aste57867_802 protein</fullName>
    </submittedName>
</protein>
<dbReference type="SUPFAM" id="SSF57903">
    <property type="entry name" value="FYVE/PHD zinc finger"/>
    <property type="match status" value="1"/>
</dbReference>
<keyword evidence="9" id="KW-1185">Reference proteome</keyword>
<dbReference type="EMBL" id="VJMH01000050">
    <property type="protein sequence ID" value="KAF0719769.1"/>
    <property type="molecule type" value="Genomic_DNA"/>
</dbReference>
<dbReference type="PROSITE" id="PS50178">
    <property type="entry name" value="ZF_FYVE"/>
    <property type="match status" value="1"/>
</dbReference>
<dbReference type="Gene3D" id="3.30.40.10">
    <property type="entry name" value="Zinc/RING finger domain, C3HC4 (zinc finger)"/>
    <property type="match status" value="1"/>
</dbReference>
<gene>
    <name evidence="8" type="primary">Aste57867_802</name>
    <name evidence="7" type="ORF">As57867_000801</name>
    <name evidence="8" type="ORF">ASTE57867_802</name>
</gene>
<dbReference type="Gene3D" id="3.30.530.20">
    <property type="match status" value="1"/>
</dbReference>
<dbReference type="PANTHER" id="PTHR13510">
    <property type="entry name" value="FYVE-FINGER-CONTAINING RAB5 EFFECTOR PROTEIN RABENOSYN-5-RELATED"/>
    <property type="match status" value="1"/>
</dbReference>
<evidence type="ECO:0000256" key="2">
    <source>
        <dbReference type="ARBA" id="ARBA00022771"/>
    </source>
</evidence>
<evidence type="ECO:0000259" key="5">
    <source>
        <dbReference type="PROSITE" id="PS50178"/>
    </source>
</evidence>
<evidence type="ECO:0000313" key="9">
    <source>
        <dbReference type="Proteomes" id="UP000332933"/>
    </source>
</evidence>
<dbReference type="OrthoDB" id="69554at2759"/>
<dbReference type="PROSITE" id="PS50848">
    <property type="entry name" value="START"/>
    <property type="match status" value="1"/>
</dbReference>
<evidence type="ECO:0000256" key="4">
    <source>
        <dbReference type="PROSITE-ProRule" id="PRU00091"/>
    </source>
</evidence>
<accession>A0A485K7N1</accession>
<dbReference type="CDD" id="cd00065">
    <property type="entry name" value="FYVE_like_SF"/>
    <property type="match status" value="1"/>
</dbReference>
<keyword evidence="3" id="KW-0862">Zinc</keyword>
<sequence length="379" mass="42464">MAPIKLPLPASYFCCPPLSSDEINKYRSMGIQSVRDMIDKARLVGGTHSWHLLSTEGDLKIYKTKASDRSDRTIVAAAMATDASLDEVTALYRSDTTEEAKAYARRFDQVLVDASTLYTILPRRHTRPNDFMQIKWMAAKSPIDGLVSKRDFCLLETSLETQIDGHRAWVRTVLSVQLPSVPDLNASHGLVRAWQYGSGQVFVEADHVVHMTYVSDADLGGNGVEWAREQAHKKFVRSLTAIDRYLREDRLSRMPILSHSERCPVAKRLNCYLCRRKFGPLRGKSNCSTCGEVFCNRCNGVWDIYVGGVPLKLRACIACTIQGTKPRVLERQDSRQLKNQTSLGSLSPTASDVFDGLSIVDVHSDDEENEARYSASVVW</sequence>
<evidence type="ECO:0000259" key="6">
    <source>
        <dbReference type="PROSITE" id="PS50848"/>
    </source>
</evidence>
<dbReference type="Proteomes" id="UP000332933">
    <property type="component" value="Unassembled WGS sequence"/>
</dbReference>
<dbReference type="GO" id="GO:0008289">
    <property type="term" value="F:lipid binding"/>
    <property type="evidence" value="ECO:0007669"/>
    <property type="project" value="InterPro"/>
</dbReference>
<keyword evidence="1" id="KW-0479">Metal-binding</keyword>
<dbReference type="AlphaFoldDB" id="A0A485K7N1"/>
<dbReference type="EMBL" id="CAADRA010000050">
    <property type="protein sequence ID" value="VFT78026.1"/>
    <property type="molecule type" value="Genomic_DNA"/>
</dbReference>
<dbReference type="GO" id="GO:0008270">
    <property type="term" value="F:zinc ion binding"/>
    <property type="evidence" value="ECO:0007669"/>
    <property type="project" value="UniProtKB-KW"/>
</dbReference>
<dbReference type="SUPFAM" id="SSF55961">
    <property type="entry name" value="Bet v1-like"/>
    <property type="match status" value="1"/>
</dbReference>
<evidence type="ECO:0000256" key="1">
    <source>
        <dbReference type="ARBA" id="ARBA00022723"/>
    </source>
</evidence>
<reference evidence="8 9" key="1">
    <citation type="submission" date="2019-03" db="EMBL/GenBank/DDBJ databases">
        <authorList>
            <person name="Gaulin E."/>
            <person name="Dumas B."/>
        </authorList>
    </citation>
    <scope>NUCLEOTIDE SEQUENCE [LARGE SCALE GENOMIC DNA]</scope>
    <source>
        <strain evidence="8">CBS 568.67</strain>
    </source>
</reference>
<organism evidence="8 9">
    <name type="scientific">Aphanomyces stellatus</name>
    <dbReference type="NCBI Taxonomy" id="120398"/>
    <lineage>
        <taxon>Eukaryota</taxon>
        <taxon>Sar</taxon>
        <taxon>Stramenopiles</taxon>
        <taxon>Oomycota</taxon>
        <taxon>Saprolegniomycetes</taxon>
        <taxon>Saprolegniales</taxon>
        <taxon>Verrucalvaceae</taxon>
        <taxon>Aphanomyces</taxon>
    </lineage>
</organism>
<dbReference type="InterPro" id="IPR023393">
    <property type="entry name" value="START-like_dom_sf"/>
</dbReference>
<evidence type="ECO:0000313" key="8">
    <source>
        <dbReference type="EMBL" id="VFT78026.1"/>
    </source>
</evidence>
<evidence type="ECO:0000256" key="3">
    <source>
        <dbReference type="ARBA" id="ARBA00022833"/>
    </source>
</evidence>
<feature type="domain" description="START" evidence="6">
    <location>
        <begin position="50"/>
        <end position="238"/>
    </location>
</feature>
<reference evidence="7" key="2">
    <citation type="submission" date="2019-06" db="EMBL/GenBank/DDBJ databases">
        <title>Genomics analysis of Aphanomyces spp. identifies a new class of oomycete effector associated with host adaptation.</title>
        <authorList>
            <person name="Gaulin E."/>
        </authorList>
    </citation>
    <scope>NUCLEOTIDE SEQUENCE</scope>
    <source>
        <strain evidence="7">CBS 578.67</strain>
    </source>
</reference>
<feature type="domain" description="FYVE-type" evidence="5">
    <location>
        <begin position="271"/>
        <end position="324"/>
    </location>
</feature>
<dbReference type="InterPro" id="IPR013083">
    <property type="entry name" value="Znf_RING/FYVE/PHD"/>
</dbReference>
<evidence type="ECO:0000313" key="7">
    <source>
        <dbReference type="EMBL" id="KAF0719769.1"/>
    </source>
</evidence>
<dbReference type="InterPro" id="IPR017455">
    <property type="entry name" value="Znf_FYVE-rel"/>
</dbReference>